<dbReference type="EMBL" id="BDSP01000240">
    <property type="protein sequence ID" value="GAX26220.1"/>
    <property type="molecule type" value="Genomic_DNA"/>
</dbReference>
<dbReference type="CDD" id="cd22363">
    <property type="entry name" value="tRNA-intron_lyase_C"/>
    <property type="match status" value="1"/>
</dbReference>
<dbReference type="GO" id="GO:0000213">
    <property type="term" value="F:tRNA-intron lyase activity"/>
    <property type="evidence" value="ECO:0007669"/>
    <property type="project" value="UniProtKB-EC"/>
</dbReference>
<dbReference type="GO" id="GO:0005634">
    <property type="term" value="C:nucleus"/>
    <property type="evidence" value="ECO:0007669"/>
    <property type="project" value="UniProtKB-ARBA"/>
</dbReference>
<dbReference type="InterPro" id="IPR006677">
    <property type="entry name" value="tRNA_intron_Endonuc_cat-like"/>
</dbReference>
<keyword evidence="6" id="KW-1185">Reference proteome</keyword>
<evidence type="ECO:0000256" key="4">
    <source>
        <dbReference type="SAM" id="Coils"/>
    </source>
</evidence>
<evidence type="ECO:0000313" key="5">
    <source>
        <dbReference type="EMBL" id="GAX26220.1"/>
    </source>
</evidence>
<evidence type="ECO:0000313" key="6">
    <source>
        <dbReference type="Proteomes" id="UP000198406"/>
    </source>
</evidence>
<dbReference type="EC" id="4.6.1.16" evidence="2"/>
<accession>A0A1Z5KIT7</accession>
<gene>
    <name evidence="5" type="ORF">FisN_16Lh046</name>
</gene>
<comment type="catalytic activity">
    <reaction evidence="3">
        <text>pretRNA = a 3'-half-tRNA molecule with a 5'-OH end + a 5'-half-tRNA molecule with a 2',3'-cyclic phosphate end + an intron with a 2',3'-cyclic phosphate and a 5'-hydroxyl terminus.</text>
        <dbReference type="EC" id="4.6.1.16"/>
    </reaction>
</comment>
<dbReference type="GO" id="GO:0003676">
    <property type="term" value="F:nucleic acid binding"/>
    <property type="evidence" value="ECO:0007669"/>
    <property type="project" value="InterPro"/>
</dbReference>
<dbReference type="Gene3D" id="3.40.1350.10">
    <property type="match status" value="1"/>
</dbReference>
<comment type="similarity">
    <text evidence="1">Belongs to the tRNA-intron endonuclease family.</text>
</comment>
<name>A0A1Z5KIT7_FISSO</name>
<sequence length="354" mass="39620">MEQSQITVVFSSELTQALSEHRLPPLYVGVRRIRPSATVVAARQSMERTSPQTVTFTITDSETGVERRMNRQEKKELKLKLRQEQHLAKKQRKQLQLQEEAALHAEADARSKKRKRSIPDFLKGDHLYHLPINPAALEQEWADLAGERNKVPPVAIAPPMSRILLEQPLSVLVDDDLAQSWAIALKQSMQAAEQVRQAEEMRAMVYDVVPAVWSRMRPESMGTNDTLVSSFPKDDDLLSTFPLRDVSSADLERAAVIQALHAGTSLHVSCGAKFGSDYLLYEAPRDECHAFAGLRVLSSKFPTAYDMTGYVRCLHTAAKLALLAKVEPRSEQGTVVYHVAFVELALIKIGSTKR</sequence>
<dbReference type="Proteomes" id="UP000198406">
    <property type="component" value="Unassembled WGS sequence"/>
</dbReference>
<dbReference type="InterPro" id="IPR036167">
    <property type="entry name" value="tRNA_intron_Endo_cat-like_sf"/>
</dbReference>
<dbReference type="InParanoid" id="A0A1Z5KIT7"/>
<keyword evidence="4" id="KW-0175">Coiled coil</keyword>
<proteinExistence type="inferred from homology"/>
<comment type="caution">
    <text evidence="5">The sequence shown here is derived from an EMBL/GenBank/DDBJ whole genome shotgun (WGS) entry which is preliminary data.</text>
</comment>
<evidence type="ECO:0000256" key="2">
    <source>
        <dbReference type="ARBA" id="ARBA00012573"/>
    </source>
</evidence>
<feature type="coiled-coil region" evidence="4">
    <location>
        <begin position="74"/>
        <end position="108"/>
    </location>
</feature>
<dbReference type="GO" id="GO:0006388">
    <property type="term" value="P:tRNA splicing, via endonucleolytic cleavage and ligation"/>
    <property type="evidence" value="ECO:0007669"/>
    <property type="project" value="InterPro"/>
</dbReference>
<dbReference type="InterPro" id="IPR011856">
    <property type="entry name" value="tRNA_endonuc-like_dom_sf"/>
</dbReference>
<dbReference type="SUPFAM" id="SSF53032">
    <property type="entry name" value="tRNA-intron endonuclease catalytic domain-like"/>
    <property type="match status" value="1"/>
</dbReference>
<organism evidence="5 6">
    <name type="scientific">Fistulifera solaris</name>
    <name type="common">Oleaginous diatom</name>
    <dbReference type="NCBI Taxonomy" id="1519565"/>
    <lineage>
        <taxon>Eukaryota</taxon>
        <taxon>Sar</taxon>
        <taxon>Stramenopiles</taxon>
        <taxon>Ochrophyta</taxon>
        <taxon>Bacillariophyta</taxon>
        <taxon>Bacillariophyceae</taxon>
        <taxon>Bacillariophycidae</taxon>
        <taxon>Naviculales</taxon>
        <taxon>Naviculaceae</taxon>
        <taxon>Fistulifera</taxon>
    </lineage>
</organism>
<protein>
    <recommendedName>
        <fullName evidence="2">tRNA-intron lyase</fullName>
        <ecNumber evidence="2">4.6.1.16</ecNumber>
    </recommendedName>
</protein>
<dbReference type="OrthoDB" id="48041at2759"/>
<dbReference type="AlphaFoldDB" id="A0A1Z5KIT7"/>
<evidence type="ECO:0000256" key="1">
    <source>
        <dbReference type="ARBA" id="ARBA00008078"/>
    </source>
</evidence>
<evidence type="ECO:0000256" key="3">
    <source>
        <dbReference type="ARBA" id="ARBA00034031"/>
    </source>
</evidence>
<reference evidence="5 6" key="1">
    <citation type="journal article" date="2015" name="Plant Cell">
        <title>Oil accumulation by the oleaginous diatom Fistulifera solaris as revealed by the genome and transcriptome.</title>
        <authorList>
            <person name="Tanaka T."/>
            <person name="Maeda Y."/>
            <person name="Veluchamy A."/>
            <person name="Tanaka M."/>
            <person name="Abida H."/>
            <person name="Marechal E."/>
            <person name="Bowler C."/>
            <person name="Muto M."/>
            <person name="Sunaga Y."/>
            <person name="Tanaka M."/>
            <person name="Yoshino T."/>
            <person name="Taniguchi T."/>
            <person name="Fukuda Y."/>
            <person name="Nemoto M."/>
            <person name="Matsumoto M."/>
            <person name="Wong P.S."/>
            <person name="Aburatani S."/>
            <person name="Fujibuchi W."/>
        </authorList>
    </citation>
    <scope>NUCLEOTIDE SEQUENCE [LARGE SCALE GENOMIC DNA]</scope>
    <source>
        <strain evidence="5 6">JPCC DA0580</strain>
    </source>
</reference>